<dbReference type="Pfam" id="PF02811">
    <property type="entry name" value="PHP"/>
    <property type="match status" value="1"/>
</dbReference>
<dbReference type="PANTHER" id="PTHR21039:SF0">
    <property type="entry name" value="HISTIDINOL-PHOSPHATASE"/>
    <property type="match status" value="1"/>
</dbReference>
<keyword evidence="1 2" id="KW-0378">Hydrolase</keyword>
<dbReference type="InterPro" id="IPR010140">
    <property type="entry name" value="Histidinol_P_phosphatase_HisJ"/>
</dbReference>
<dbReference type="Proteomes" id="UP001197492">
    <property type="component" value="Unassembled WGS sequence"/>
</dbReference>
<comment type="caution">
    <text evidence="4">The sequence shown here is derived from an EMBL/GenBank/DDBJ whole genome shotgun (WGS) entry which is preliminary data.</text>
</comment>
<keyword evidence="2" id="KW-0368">Histidine biosynthesis</keyword>
<dbReference type="AlphaFoldDB" id="A0AAW4MSZ2"/>
<gene>
    <name evidence="4" type="ORF">KSV97_04485</name>
    <name evidence="5" type="ORF">KSW06_04675</name>
</gene>
<feature type="domain" description="PHP" evidence="3">
    <location>
        <begin position="7"/>
        <end position="216"/>
    </location>
</feature>
<name>A0AAW4MSZ2_9FIRM</name>
<dbReference type="GO" id="GO:0005737">
    <property type="term" value="C:cytoplasm"/>
    <property type="evidence" value="ECO:0007669"/>
    <property type="project" value="TreeGrafter"/>
</dbReference>
<evidence type="ECO:0000256" key="1">
    <source>
        <dbReference type="ARBA" id="ARBA00022801"/>
    </source>
</evidence>
<proteinExistence type="inferred from homology"/>
<comment type="pathway">
    <text evidence="2">Amino-acid biosynthesis; L-histidine biosynthesis; L-histidine from 5-phospho-alpha-D-ribose 1-diphosphate: step 8/9.</text>
</comment>
<reference evidence="4 7" key="1">
    <citation type="submission" date="2021-06" db="EMBL/GenBank/DDBJ databases">
        <title>Collection of gut derived symbiotic bacterial strains cultured from healthy donors.</title>
        <authorList>
            <person name="Lin H."/>
            <person name="Littmann E."/>
            <person name="Pamer E.G."/>
        </authorList>
    </citation>
    <scope>NUCLEOTIDE SEQUENCE</scope>
    <source>
        <strain evidence="5 7">MSK.21.70</strain>
        <strain evidence="4">MSK.21.82</strain>
    </source>
</reference>
<dbReference type="GO" id="GO:0000105">
    <property type="term" value="P:L-histidine biosynthetic process"/>
    <property type="evidence" value="ECO:0007669"/>
    <property type="project" value="UniProtKB-UniRule"/>
</dbReference>
<organism evidence="4 6">
    <name type="scientific">Catenibacterium mitsuokai</name>
    <dbReference type="NCBI Taxonomy" id="100886"/>
    <lineage>
        <taxon>Bacteria</taxon>
        <taxon>Bacillati</taxon>
        <taxon>Bacillota</taxon>
        <taxon>Erysipelotrichia</taxon>
        <taxon>Erysipelotrichales</taxon>
        <taxon>Coprobacillaceae</taxon>
        <taxon>Catenibacterium</taxon>
    </lineage>
</organism>
<dbReference type="InterPro" id="IPR004013">
    <property type="entry name" value="PHP_dom"/>
</dbReference>
<dbReference type="GO" id="GO:0004401">
    <property type="term" value="F:histidinol-phosphatase activity"/>
    <property type="evidence" value="ECO:0007669"/>
    <property type="project" value="UniProtKB-UniRule"/>
</dbReference>
<evidence type="ECO:0000256" key="2">
    <source>
        <dbReference type="RuleBase" id="RU366003"/>
    </source>
</evidence>
<keyword evidence="7" id="KW-1185">Reference proteome</keyword>
<evidence type="ECO:0000313" key="7">
    <source>
        <dbReference type="Proteomes" id="UP001197492"/>
    </source>
</evidence>
<dbReference type="EMBL" id="JAHOEF010000019">
    <property type="protein sequence ID" value="MBV3382504.1"/>
    <property type="molecule type" value="Genomic_DNA"/>
</dbReference>
<dbReference type="Proteomes" id="UP001196408">
    <property type="component" value="Unassembled WGS sequence"/>
</dbReference>
<keyword evidence="2" id="KW-0028">Amino-acid biosynthesis</keyword>
<dbReference type="EMBL" id="JAHOEL010000020">
    <property type="protein sequence ID" value="MBV3392564.1"/>
    <property type="molecule type" value="Genomic_DNA"/>
</dbReference>
<accession>A0AAW4MSZ2</accession>
<dbReference type="EC" id="3.1.3.15" evidence="2"/>
<evidence type="ECO:0000313" key="4">
    <source>
        <dbReference type="EMBL" id="MBV3382504.1"/>
    </source>
</evidence>
<comment type="catalytic activity">
    <reaction evidence="2">
        <text>L-histidinol phosphate + H2O = L-histidinol + phosphate</text>
        <dbReference type="Rhea" id="RHEA:14465"/>
        <dbReference type="ChEBI" id="CHEBI:15377"/>
        <dbReference type="ChEBI" id="CHEBI:43474"/>
        <dbReference type="ChEBI" id="CHEBI:57699"/>
        <dbReference type="ChEBI" id="CHEBI:57980"/>
        <dbReference type="EC" id="3.1.3.15"/>
    </reaction>
</comment>
<evidence type="ECO:0000313" key="5">
    <source>
        <dbReference type="EMBL" id="MBV3392564.1"/>
    </source>
</evidence>
<comment type="similarity">
    <text evidence="2">Belongs to the PHP hydrolase family. HisK subfamily.</text>
</comment>
<protein>
    <recommendedName>
        <fullName evidence="2">Histidinol-phosphatase</fullName>
        <shortName evidence="2">HolPase</shortName>
        <ecNumber evidence="2">3.1.3.15</ecNumber>
    </recommendedName>
</protein>
<evidence type="ECO:0000313" key="6">
    <source>
        <dbReference type="Proteomes" id="UP001196408"/>
    </source>
</evidence>
<evidence type="ECO:0000259" key="3">
    <source>
        <dbReference type="Pfam" id="PF02811"/>
    </source>
</evidence>
<dbReference type="RefSeq" id="WP_217747405.1">
    <property type="nucleotide sequence ID" value="NZ_JAHOEB010000020.1"/>
</dbReference>
<sequence>MKKMINYHTHTYRCGHAVGNEYEMIEAAFHEGYQEIGMSCHIALPHYRSHLFHSLPSIRSIQGLKSCIGAFLRNGPKMRMPYDEKEDYLDALNNCQKHFHYIKIYKGFEAEYFEDYLDYYQNLLSSGEVDYLILGHHFHKHSIHDCYYGRKNLTKKDLLNYVEELEKAMDTGLFTYIAHPDLFLMGYGKIDDVSKEVILRICKKAKATNTPLELNAGGVRKGEVKMNGKDVYPYANAYFFQIASMIGNDIILGLDAHSPEQLSSEMYHYLEKLAKEYHLHVLDHIEFKKGKQ</sequence>
<dbReference type="PANTHER" id="PTHR21039">
    <property type="entry name" value="HISTIDINOL PHOSPHATASE-RELATED"/>
    <property type="match status" value="1"/>
</dbReference>